<dbReference type="PANTHER" id="PTHR12147:SF26">
    <property type="entry name" value="PEPTIDASE M28 DOMAIN-CONTAINING PROTEIN"/>
    <property type="match status" value="1"/>
</dbReference>
<dbReference type="AlphaFoldDB" id="A0A212IYX6"/>
<dbReference type="SUPFAM" id="SSF53187">
    <property type="entry name" value="Zn-dependent exopeptidases"/>
    <property type="match status" value="1"/>
</dbReference>
<name>A0A212IYX6_9BACT</name>
<feature type="signal peptide" evidence="1">
    <location>
        <begin position="1"/>
        <end position="21"/>
    </location>
</feature>
<evidence type="ECO:0000259" key="2">
    <source>
        <dbReference type="Pfam" id="PF04389"/>
    </source>
</evidence>
<gene>
    <name evidence="3" type="ORF">KL86DYS2_10356</name>
</gene>
<keyword evidence="1" id="KW-0732">Signal</keyword>
<dbReference type="EMBL" id="FLUL01000001">
    <property type="protein sequence ID" value="SBV92406.1"/>
    <property type="molecule type" value="Genomic_DNA"/>
</dbReference>
<dbReference type="RefSeq" id="WP_296946518.1">
    <property type="nucleotide sequence ID" value="NZ_LT599021.1"/>
</dbReference>
<feature type="domain" description="Peptidase M28" evidence="2">
    <location>
        <begin position="82"/>
        <end position="300"/>
    </location>
</feature>
<reference evidence="3" key="1">
    <citation type="submission" date="2016-04" db="EMBL/GenBank/DDBJ databases">
        <authorList>
            <person name="Evans L.H."/>
            <person name="Alamgir A."/>
            <person name="Owens N."/>
            <person name="Weber N.D."/>
            <person name="Virtaneva K."/>
            <person name="Barbian K."/>
            <person name="Babar A."/>
            <person name="Rosenke K."/>
        </authorList>
    </citation>
    <scope>NUCLEOTIDE SEQUENCE</scope>
    <source>
        <strain evidence="3">86-2</strain>
    </source>
</reference>
<dbReference type="Gene3D" id="3.40.630.10">
    <property type="entry name" value="Zn peptidases"/>
    <property type="match status" value="1"/>
</dbReference>
<evidence type="ECO:0000256" key="1">
    <source>
        <dbReference type="SAM" id="SignalP"/>
    </source>
</evidence>
<proteinExistence type="predicted"/>
<feature type="chain" id="PRO_5012058219" description="Peptidase M28 domain-containing protein" evidence="1">
    <location>
        <begin position="22"/>
        <end position="315"/>
    </location>
</feature>
<dbReference type="InterPro" id="IPR045175">
    <property type="entry name" value="M28_fam"/>
</dbReference>
<organism evidence="3">
    <name type="scientific">uncultured Dysgonomonas sp</name>
    <dbReference type="NCBI Taxonomy" id="206096"/>
    <lineage>
        <taxon>Bacteria</taxon>
        <taxon>Pseudomonadati</taxon>
        <taxon>Bacteroidota</taxon>
        <taxon>Bacteroidia</taxon>
        <taxon>Bacteroidales</taxon>
        <taxon>Dysgonomonadaceae</taxon>
        <taxon>Dysgonomonas</taxon>
        <taxon>environmental samples</taxon>
    </lineage>
</organism>
<accession>A0A212IYX6</accession>
<sequence length="315" mass="35882">MKLIYIFIISTLLFVTHNLHAQSDIERIQKHLTAITKTEGFRNFEDTVTLNKVANYIFTEFSQYAATTYYQTYTVNNVNYKNVICRFGTKQQKALVVIGAHYDVCGEQEGADDNASGVTAILELARLFSRSNLIRPIELVAYTLEEPPFFGTQSMGSYIHASELKKSNTPVYGMVAVEMIGFFNDAEDSQSYPFAPMKLFYGNKGDFILLTKKIGHGQFVKDFSKQFYNAKTIKTKSLTSPGMIKGVDFSDHRNYWALGFDAMMITNSAFYRNHNYHKSGDKMDRLDFKRMAGVIDAIYYAIINIDKPTSVKKKK</sequence>
<dbReference type="InterPro" id="IPR007484">
    <property type="entry name" value="Peptidase_M28"/>
</dbReference>
<dbReference type="Pfam" id="PF04389">
    <property type="entry name" value="Peptidase_M28"/>
    <property type="match status" value="1"/>
</dbReference>
<dbReference type="GO" id="GO:0008235">
    <property type="term" value="F:metalloexopeptidase activity"/>
    <property type="evidence" value="ECO:0007669"/>
    <property type="project" value="InterPro"/>
</dbReference>
<dbReference type="GO" id="GO:0006508">
    <property type="term" value="P:proteolysis"/>
    <property type="evidence" value="ECO:0007669"/>
    <property type="project" value="InterPro"/>
</dbReference>
<protein>
    <recommendedName>
        <fullName evidence="2">Peptidase M28 domain-containing protein</fullName>
    </recommendedName>
</protein>
<evidence type="ECO:0000313" key="3">
    <source>
        <dbReference type="EMBL" id="SBV92406.1"/>
    </source>
</evidence>
<dbReference type="PANTHER" id="PTHR12147">
    <property type="entry name" value="METALLOPEPTIDASE M28 FAMILY MEMBER"/>
    <property type="match status" value="1"/>
</dbReference>